<dbReference type="GO" id="GO:0005886">
    <property type="term" value="C:plasma membrane"/>
    <property type="evidence" value="ECO:0007669"/>
    <property type="project" value="UniProtKB-SubCell"/>
</dbReference>
<feature type="transmembrane region" description="Helical" evidence="8">
    <location>
        <begin position="40"/>
        <end position="61"/>
    </location>
</feature>
<dbReference type="Pfam" id="PF01594">
    <property type="entry name" value="AI-2E_transport"/>
    <property type="match status" value="2"/>
</dbReference>
<evidence type="ECO:0008006" key="11">
    <source>
        <dbReference type="Google" id="ProtNLM"/>
    </source>
</evidence>
<evidence type="ECO:0000256" key="1">
    <source>
        <dbReference type="ARBA" id="ARBA00004651"/>
    </source>
</evidence>
<name>A0A345UMU8_9BACT</name>
<keyword evidence="4" id="KW-1003">Cell membrane</keyword>
<evidence type="ECO:0000313" key="10">
    <source>
        <dbReference type="Proteomes" id="UP000254808"/>
    </source>
</evidence>
<evidence type="ECO:0000256" key="5">
    <source>
        <dbReference type="ARBA" id="ARBA00022692"/>
    </source>
</evidence>
<evidence type="ECO:0000256" key="3">
    <source>
        <dbReference type="ARBA" id="ARBA00022448"/>
    </source>
</evidence>
<reference evidence="9 10" key="1">
    <citation type="submission" date="2018-03" db="EMBL/GenBank/DDBJ databases">
        <title>Phenotypic and genomic properties of Cyclonatronum proteinivorum gen. nov., sp. nov., a haloalkaliphilic bacteroidete from soda lakes possessing Na+-translocating rhodopsin.</title>
        <authorList>
            <person name="Toshchakov S.V."/>
            <person name="Korzhenkov A."/>
            <person name="Samarov N.I."/>
            <person name="Kublanov I.V."/>
            <person name="Muntyan M.S."/>
            <person name="Sorokin D.Y."/>
        </authorList>
    </citation>
    <scope>NUCLEOTIDE SEQUENCE [LARGE SCALE GENOMIC DNA]</scope>
    <source>
        <strain evidence="9 10">Omega</strain>
    </source>
</reference>
<feature type="transmembrane region" description="Helical" evidence="8">
    <location>
        <begin position="346"/>
        <end position="368"/>
    </location>
</feature>
<dbReference type="AlphaFoldDB" id="A0A345UMU8"/>
<keyword evidence="6 8" id="KW-1133">Transmembrane helix</keyword>
<proteinExistence type="inferred from homology"/>
<organism evidence="9 10">
    <name type="scientific">Cyclonatronum proteinivorum</name>
    <dbReference type="NCBI Taxonomy" id="1457365"/>
    <lineage>
        <taxon>Bacteria</taxon>
        <taxon>Pseudomonadati</taxon>
        <taxon>Balneolota</taxon>
        <taxon>Balneolia</taxon>
        <taxon>Balneolales</taxon>
        <taxon>Cyclonatronaceae</taxon>
        <taxon>Cyclonatronum</taxon>
    </lineage>
</organism>
<feature type="transmembrane region" description="Helical" evidence="8">
    <location>
        <begin position="16"/>
        <end position="34"/>
    </location>
</feature>
<comment type="similarity">
    <text evidence="2">Belongs to the autoinducer-2 exporter (AI-2E) (TC 2.A.86) family.</text>
</comment>
<dbReference type="OrthoDB" id="9793390at2"/>
<keyword evidence="7 8" id="KW-0472">Membrane</keyword>
<feature type="transmembrane region" description="Helical" evidence="8">
    <location>
        <begin position="222"/>
        <end position="244"/>
    </location>
</feature>
<keyword evidence="5 8" id="KW-0812">Transmembrane</keyword>
<accession>A0A345UMU8</accession>
<evidence type="ECO:0000256" key="6">
    <source>
        <dbReference type="ARBA" id="ARBA00022989"/>
    </source>
</evidence>
<evidence type="ECO:0000256" key="2">
    <source>
        <dbReference type="ARBA" id="ARBA00009773"/>
    </source>
</evidence>
<dbReference type="EMBL" id="CP027806">
    <property type="protein sequence ID" value="AXJ01800.1"/>
    <property type="molecule type" value="Genomic_DNA"/>
</dbReference>
<dbReference type="KEGG" id="cprv:CYPRO_2558"/>
<comment type="subcellular location">
    <subcellularLocation>
        <location evidence="1">Cell membrane</location>
        <topology evidence="1">Multi-pass membrane protein</topology>
    </subcellularLocation>
</comment>
<dbReference type="PANTHER" id="PTHR21716">
    <property type="entry name" value="TRANSMEMBRANE PROTEIN"/>
    <property type="match status" value="1"/>
</dbReference>
<sequence>MRNPQSDTEVKRRTRTYVLVSSIVFLLTTGYVLWSIRPLLLPVVFGALLAYVSQPVVALLIRRGFPKLLSVLLFVTFFITLLFYAFVFVKNQIPDRDEQAELRTVAMYQLNERYESLIETSEQNTTFAFGLRFLMQETHPLIDNLNFFLALEPEEQRSFEARMDSLKHTSPRYGRMLQYHRENQNLRLYTSDLSLSEAILTGQRTINTREPADQEREGGSTLLLIFGFFSTWLIMPVIFFFLLLDEGRFRRKLISMVPNIFFETALTSLYNVDKAIGSYLRGTLLESLAVFTAFLILLSLIGFNFTVSVLIGIVAAVANIIPFIGPAVGIILVIAYALIIDEINSILPFINTANLVYFAGLAAILIQVLDNMLLKPLILGGATDLHPILVFFVVVAGGVMFGFWGVLFSIPVIVIIKVSATTIHERLLLYQIIRL</sequence>
<dbReference type="RefSeq" id="WP_114984956.1">
    <property type="nucleotide sequence ID" value="NZ_CP027806.1"/>
</dbReference>
<evidence type="ECO:0000256" key="7">
    <source>
        <dbReference type="ARBA" id="ARBA00023136"/>
    </source>
</evidence>
<feature type="transmembrane region" description="Helical" evidence="8">
    <location>
        <begin position="388"/>
        <end position="416"/>
    </location>
</feature>
<evidence type="ECO:0000256" key="4">
    <source>
        <dbReference type="ARBA" id="ARBA00022475"/>
    </source>
</evidence>
<gene>
    <name evidence="9" type="ORF">CYPRO_2558</name>
</gene>
<protein>
    <recommendedName>
        <fullName evidence="11">PurR-regulated permease PerM</fullName>
    </recommendedName>
</protein>
<evidence type="ECO:0000256" key="8">
    <source>
        <dbReference type="SAM" id="Phobius"/>
    </source>
</evidence>
<dbReference type="Proteomes" id="UP000254808">
    <property type="component" value="Chromosome"/>
</dbReference>
<feature type="transmembrane region" description="Helical" evidence="8">
    <location>
        <begin position="68"/>
        <end position="89"/>
    </location>
</feature>
<feature type="transmembrane region" description="Helical" evidence="8">
    <location>
        <begin position="288"/>
        <end position="314"/>
    </location>
</feature>
<keyword evidence="3" id="KW-0813">Transport</keyword>
<dbReference type="InterPro" id="IPR002549">
    <property type="entry name" value="AI-2E-like"/>
</dbReference>
<feature type="transmembrane region" description="Helical" evidence="8">
    <location>
        <begin position="320"/>
        <end position="339"/>
    </location>
</feature>
<dbReference type="PANTHER" id="PTHR21716:SF53">
    <property type="entry name" value="PERMEASE PERM-RELATED"/>
    <property type="match status" value="1"/>
</dbReference>
<evidence type="ECO:0000313" key="9">
    <source>
        <dbReference type="EMBL" id="AXJ01800.1"/>
    </source>
</evidence>
<keyword evidence="10" id="KW-1185">Reference proteome</keyword>